<sequence length="53" mass="5582">MMTKSDSTFVDGVSQHISQFSAAHPMLDGAEASEVNHPNPLPTATITANTRGI</sequence>
<protein>
    <submittedName>
        <fullName evidence="2">Uncharacterized protein</fullName>
    </submittedName>
</protein>
<keyword evidence="3" id="KW-1185">Reference proteome</keyword>
<evidence type="ECO:0000313" key="2">
    <source>
        <dbReference type="EMBL" id="VDN34507.1"/>
    </source>
</evidence>
<dbReference type="AlphaFoldDB" id="A0A3P7NJ05"/>
<name>A0A3P7NJ05_DIBLA</name>
<reference evidence="2 3" key="1">
    <citation type="submission" date="2018-11" db="EMBL/GenBank/DDBJ databases">
        <authorList>
            <consortium name="Pathogen Informatics"/>
        </authorList>
    </citation>
    <scope>NUCLEOTIDE SEQUENCE [LARGE SCALE GENOMIC DNA]</scope>
</reference>
<evidence type="ECO:0000313" key="3">
    <source>
        <dbReference type="Proteomes" id="UP000281553"/>
    </source>
</evidence>
<proteinExistence type="predicted"/>
<feature type="compositionally biased region" description="Polar residues" evidence="1">
    <location>
        <begin position="42"/>
        <end position="53"/>
    </location>
</feature>
<dbReference type="Proteomes" id="UP000281553">
    <property type="component" value="Unassembled WGS sequence"/>
</dbReference>
<dbReference type="EMBL" id="UYRU01085399">
    <property type="protein sequence ID" value="VDN34507.1"/>
    <property type="molecule type" value="Genomic_DNA"/>
</dbReference>
<evidence type="ECO:0000256" key="1">
    <source>
        <dbReference type="SAM" id="MobiDB-lite"/>
    </source>
</evidence>
<accession>A0A3P7NJ05</accession>
<gene>
    <name evidence="2" type="ORF">DILT_LOCUS16522</name>
</gene>
<feature type="region of interest" description="Disordered" evidence="1">
    <location>
        <begin position="31"/>
        <end position="53"/>
    </location>
</feature>
<organism evidence="2 3">
    <name type="scientific">Dibothriocephalus latus</name>
    <name type="common">Fish tapeworm</name>
    <name type="synonym">Diphyllobothrium latum</name>
    <dbReference type="NCBI Taxonomy" id="60516"/>
    <lineage>
        <taxon>Eukaryota</taxon>
        <taxon>Metazoa</taxon>
        <taxon>Spiralia</taxon>
        <taxon>Lophotrochozoa</taxon>
        <taxon>Platyhelminthes</taxon>
        <taxon>Cestoda</taxon>
        <taxon>Eucestoda</taxon>
        <taxon>Diphyllobothriidea</taxon>
        <taxon>Diphyllobothriidae</taxon>
        <taxon>Dibothriocephalus</taxon>
    </lineage>
</organism>